<reference evidence="1" key="1">
    <citation type="journal article" date="2019" name="bioRxiv">
        <title>The Genome of the Zebra Mussel, Dreissena polymorpha: A Resource for Invasive Species Research.</title>
        <authorList>
            <person name="McCartney M.A."/>
            <person name="Auch B."/>
            <person name="Kono T."/>
            <person name="Mallez S."/>
            <person name="Zhang Y."/>
            <person name="Obille A."/>
            <person name="Becker A."/>
            <person name="Abrahante J.E."/>
            <person name="Garbe J."/>
            <person name="Badalamenti J.P."/>
            <person name="Herman A."/>
            <person name="Mangelson H."/>
            <person name="Liachko I."/>
            <person name="Sullivan S."/>
            <person name="Sone E.D."/>
            <person name="Koren S."/>
            <person name="Silverstein K.A.T."/>
            <person name="Beckman K.B."/>
            <person name="Gohl D.M."/>
        </authorList>
    </citation>
    <scope>NUCLEOTIDE SEQUENCE</scope>
    <source>
        <strain evidence="1">Duluth1</strain>
        <tissue evidence="1">Whole animal</tissue>
    </source>
</reference>
<accession>A0A9D4CAS4</accession>
<reference evidence="1" key="2">
    <citation type="submission" date="2020-11" db="EMBL/GenBank/DDBJ databases">
        <authorList>
            <person name="McCartney M.A."/>
            <person name="Auch B."/>
            <person name="Kono T."/>
            <person name="Mallez S."/>
            <person name="Becker A."/>
            <person name="Gohl D.M."/>
            <person name="Silverstein K.A.T."/>
            <person name="Koren S."/>
            <person name="Bechman K.B."/>
            <person name="Herman A."/>
            <person name="Abrahante J.E."/>
            <person name="Garbe J."/>
        </authorList>
    </citation>
    <scope>NUCLEOTIDE SEQUENCE</scope>
    <source>
        <strain evidence="1">Duluth1</strain>
        <tissue evidence="1">Whole animal</tissue>
    </source>
</reference>
<keyword evidence="2" id="KW-1185">Reference proteome</keyword>
<sequence>MYLEVSHKQSYPWVQDQCTWKYLTNRASHGYRINVHGSTSQTELAMGTGSMYLEASHKQR</sequence>
<dbReference type="Proteomes" id="UP000828390">
    <property type="component" value="Unassembled WGS sequence"/>
</dbReference>
<organism evidence="1 2">
    <name type="scientific">Dreissena polymorpha</name>
    <name type="common">Zebra mussel</name>
    <name type="synonym">Mytilus polymorpha</name>
    <dbReference type="NCBI Taxonomy" id="45954"/>
    <lineage>
        <taxon>Eukaryota</taxon>
        <taxon>Metazoa</taxon>
        <taxon>Spiralia</taxon>
        <taxon>Lophotrochozoa</taxon>
        <taxon>Mollusca</taxon>
        <taxon>Bivalvia</taxon>
        <taxon>Autobranchia</taxon>
        <taxon>Heteroconchia</taxon>
        <taxon>Euheterodonta</taxon>
        <taxon>Imparidentia</taxon>
        <taxon>Neoheterodontei</taxon>
        <taxon>Myida</taxon>
        <taxon>Dreissenoidea</taxon>
        <taxon>Dreissenidae</taxon>
        <taxon>Dreissena</taxon>
    </lineage>
</organism>
<gene>
    <name evidence="1" type="ORF">DPMN_063571</name>
</gene>
<name>A0A9D4CAS4_DREPO</name>
<proteinExistence type="predicted"/>
<comment type="caution">
    <text evidence="1">The sequence shown here is derived from an EMBL/GenBank/DDBJ whole genome shotgun (WGS) entry which is preliminary data.</text>
</comment>
<dbReference type="EMBL" id="JAIWYP010000013">
    <property type="protein sequence ID" value="KAH3720668.1"/>
    <property type="molecule type" value="Genomic_DNA"/>
</dbReference>
<evidence type="ECO:0000313" key="1">
    <source>
        <dbReference type="EMBL" id="KAH3720668.1"/>
    </source>
</evidence>
<evidence type="ECO:0000313" key="2">
    <source>
        <dbReference type="Proteomes" id="UP000828390"/>
    </source>
</evidence>
<dbReference type="AlphaFoldDB" id="A0A9D4CAS4"/>
<protein>
    <submittedName>
        <fullName evidence="1">Uncharacterized protein</fullName>
    </submittedName>
</protein>